<dbReference type="AlphaFoldDB" id="U5L8C2"/>
<dbReference type="Proteomes" id="UP000017805">
    <property type="component" value="Chromosome"/>
</dbReference>
<reference evidence="1 2" key="1">
    <citation type="submission" date="2013-07" db="EMBL/GenBank/DDBJ databases">
        <title>Complete genome sequence of Bacillus infantis NRRL B-14911 that has potential to induce cardiac disease by antigenic mimicry.</title>
        <authorList>
            <person name="Massilamany C."/>
            <person name="Smith T.P.L."/>
            <person name="Loy J.D."/>
            <person name="Barletta R."/>
            <person name="Reddy J."/>
        </authorList>
    </citation>
    <scope>NUCLEOTIDE SEQUENCE [LARGE SCALE GENOMIC DNA]</scope>
    <source>
        <strain evidence="1 2">NRRL B-14911</strain>
    </source>
</reference>
<dbReference type="GeneID" id="97349324"/>
<dbReference type="HOGENOM" id="CLU_3114576_0_0_9"/>
<dbReference type="KEGG" id="bif:N288_10885"/>
<keyword evidence="2" id="KW-1185">Reference proteome</keyword>
<sequence length="50" mass="5852">MTEQMIFLNELKELLNEYCRCNVKPVKKAIYKDILLICRAFANMDEGRAA</sequence>
<name>U5L8C2_9BACI</name>
<evidence type="ECO:0000313" key="2">
    <source>
        <dbReference type="Proteomes" id="UP000017805"/>
    </source>
</evidence>
<evidence type="ECO:0000313" key="1">
    <source>
        <dbReference type="EMBL" id="AGX04089.1"/>
    </source>
</evidence>
<dbReference type="EMBL" id="CP006643">
    <property type="protein sequence ID" value="AGX04089.1"/>
    <property type="molecule type" value="Genomic_DNA"/>
</dbReference>
<dbReference type="STRING" id="1367477.N288_10885"/>
<dbReference type="RefSeq" id="WP_009791060.1">
    <property type="nucleotide sequence ID" value="NC_022524.1"/>
</dbReference>
<protein>
    <submittedName>
        <fullName evidence="1">Uncharacterized protein</fullName>
    </submittedName>
</protein>
<proteinExistence type="predicted"/>
<gene>
    <name evidence="1" type="ORF">N288_10885</name>
</gene>
<accession>U5L8C2</accession>
<dbReference type="PATRIC" id="fig|1367477.3.peg.2116"/>
<organism evidence="1 2">
    <name type="scientific">Bacillus infantis NRRL B-14911</name>
    <dbReference type="NCBI Taxonomy" id="1367477"/>
    <lineage>
        <taxon>Bacteria</taxon>
        <taxon>Bacillati</taxon>
        <taxon>Bacillota</taxon>
        <taxon>Bacilli</taxon>
        <taxon>Bacillales</taxon>
        <taxon>Bacillaceae</taxon>
        <taxon>Bacillus</taxon>
    </lineage>
</organism>